<keyword evidence="2" id="KW-1185">Reference proteome</keyword>
<organism evidence="1 2">
    <name type="scientific">Meganyctiphanes norvegica</name>
    <name type="common">Northern krill</name>
    <name type="synonym">Thysanopoda norvegica</name>
    <dbReference type="NCBI Taxonomy" id="48144"/>
    <lineage>
        <taxon>Eukaryota</taxon>
        <taxon>Metazoa</taxon>
        <taxon>Ecdysozoa</taxon>
        <taxon>Arthropoda</taxon>
        <taxon>Crustacea</taxon>
        <taxon>Multicrustacea</taxon>
        <taxon>Malacostraca</taxon>
        <taxon>Eumalacostraca</taxon>
        <taxon>Eucarida</taxon>
        <taxon>Euphausiacea</taxon>
        <taxon>Euphausiidae</taxon>
        <taxon>Meganyctiphanes</taxon>
    </lineage>
</organism>
<comment type="caution">
    <text evidence="1">The sequence shown here is derived from an EMBL/GenBank/DDBJ whole genome shotgun (WGS) entry which is preliminary data.</text>
</comment>
<reference evidence="1 2" key="1">
    <citation type="submission" date="2024-05" db="EMBL/GenBank/DDBJ databases">
        <authorList>
            <person name="Wallberg A."/>
        </authorList>
    </citation>
    <scope>NUCLEOTIDE SEQUENCE [LARGE SCALE GENOMIC DNA]</scope>
</reference>
<name>A0AAV2RFZ1_MEGNR</name>
<accession>A0AAV2RFZ1</accession>
<protein>
    <submittedName>
        <fullName evidence="1">Uncharacterized protein</fullName>
    </submittedName>
</protein>
<evidence type="ECO:0000313" key="2">
    <source>
        <dbReference type="Proteomes" id="UP001497623"/>
    </source>
</evidence>
<dbReference type="AlphaFoldDB" id="A0AAV2RFZ1"/>
<gene>
    <name evidence="1" type="ORF">MNOR_LOCUS23851</name>
</gene>
<proteinExistence type="predicted"/>
<dbReference type="EMBL" id="CAXKWB010021422">
    <property type="protein sequence ID" value="CAL4123163.1"/>
    <property type="molecule type" value="Genomic_DNA"/>
</dbReference>
<dbReference type="Proteomes" id="UP001497623">
    <property type="component" value="Unassembled WGS sequence"/>
</dbReference>
<sequence length="126" mass="14284">MEALFTGRPVLCERKNCVGLGKPLRTARQRKTKVRSIYATTYLHTFRRSSSQETHDTTLAGRPTLEVFSTSETKNSRPWAETVTFSTERACKVWALSQDVSATSATVFKVRRFIVREAEGCHEAKK</sequence>
<evidence type="ECO:0000313" key="1">
    <source>
        <dbReference type="EMBL" id="CAL4123163.1"/>
    </source>
</evidence>